<evidence type="ECO:0000313" key="4">
    <source>
        <dbReference type="Proteomes" id="UP000198828"/>
    </source>
</evidence>
<evidence type="ECO:0000259" key="2">
    <source>
        <dbReference type="Pfam" id="PF02272"/>
    </source>
</evidence>
<dbReference type="SUPFAM" id="SSF64182">
    <property type="entry name" value="DHH phosphoesterases"/>
    <property type="match status" value="1"/>
</dbReference>
<dbReference type="InterPro" id="IPR051319">
    <property type="entry name" value="Oligoribo/pAp-PDE_c-di-AMP_PDE"/>
</dbReference>
<proteinExistence type="predicted"/>
<dbReference type="InterPro" id="IPR003156">
    <property type="entry name" value="DHHA1_dom"/>
</dbReference>
<dbReference type="Gene3D" id="3.90.1640.10">
    <property type="entry name" value="inorganic pyrophosphatase (n-terminal core)"/>
    <property type="match status" value="1"/>
</dbReference>
<dbReference type="AlphaFoldDB" id="A0A1H2YB24"/>
<dbReference type="EMBL" id="FNNG01000006">
    <property type="protein sequence ID" value="SDX02356.1"/>
    <property type="molecule type" value="Genomic_DNA"/>
</dbReference>
<sequence>MSNLINQNMMEAIDWINKSDNIYLVSHVQPDGDNIGSLLALGLAIKRLKGNVSIIKVDDIPSDFMFLPNIDMIKEQDINKPIDLLISLDCSDLGRLGIGKEFALKANIVINIDHHISNDNFGHINIVSPSSAATAEIVYDFINKMGVLIDKDIATCLYTGISTDTGSFTYSNTSYKTHLIAAELLKTGIDADYININLYQNRSMIRTKLFIDSLNSLETYLDDKVGLVMITQDMLKQNNAKMEDTEGIISFIKGIDSVEVACLLKEMDQREIKVSLRSKRYIDVSRICSKFNGGGHVRAAGCTIYEEILDAKKLILNEIISNFR</sequence>
<keyword evidence="4" id="KW-1185">Reference proteome</keyword>
<dbReference type="Proteomes" id="UP000198828">
    <property type="component" value="Unassembled WGS sequence"/>
</dbReference>
<dbReference type="PANTHER" id="PTHR47618">
    <property type="entry name" value="BIFUNCTIONAL OLIGORIBONUCLEASE AND PAP PHOSPHATASE NRNA"/>
    <property type="match status" value="1"/>
</dbReference>
<dbReference type="Pfam" id="PF02272">
    <property type="entry name" value="DHHA1"/>
    <property type="match status" value="1"/>
</dbReference>
<reference evidence="3 4" key="1">
    <citation type="submission" date="2016-10" db="EMBL/GenBank/DDBJ databases">
        <authorList>
            <person name="de Groot N.N."/>
        </authorList>
    </citation>
    <scope>NUCLEOTIDE SEQUENCE [LARGE SCALE GENOMIC DNA]</scope>
    <source>
        <strain evidence="3 4">DSM 23310</strain>
    </source>
</reference>
<evidence type="ECO:0000313" key="3">
    <source>
        <dbReference type="EMBL" id="SDX02356.1"/>
    </source>
</evidence>
<dbReference type="RefSeq" id="WP_093752513.1">
    <property type="nucleotide sequence ID" value="NZ_BSYN01000006.1"/>
</dbReference>
<dbReference type="OrthoDB" id="9803668at2"/>
<protein>
    <submittedName>
        <fullName evidence="3">Phosphoesterase RecJ domain-containing protein</fullName>
    </submittedName>
</protein>
<dbReference type="Gene3D" id="3.10.310.30">
    <property type="match status" value="1"/>
</dbReference>
<feature type="domain" description="DDH" evidence="1">
    <location>
        <begin position="21"/>
        <end position="161"/>
    </location>
</feature>
<gene>
    <name evidence="3" type="ORF">SAMN05660923_01575</name>
</gene>
<accession>A0A1H2YB24</accession>
<dbReference type="GO" id="GO:0003676">
    <property type="term" value="F:nucleic acid binding"/>
    <property type="evidence" value="ECO:0007669"/>
    <property type="project" value="InterPro"/>
</dbReference>
<dbReference type="Pfam" id="PF01368">
    <property type="entry name" value="DHH"/>
    <property type="match status" value="1"/>
</dbReference>
<dbReference type="InterPro" id="IPR001667">
    <property type="entry name" value="DDH_dom"/>
</dbReference>
<evidence type="ECO:0000259" key="1">
    <source>
        <dbReference type="Pfam" id="PF01368"/>
    </source>
</evidence>
<organism evidence="3 4">
    <name type="scientific">Tepidimicrobium xylanilyticum</name>
    <dbReference type="NCBI Taxonomy" id="1123352"/>
    <lineage>
        <taxon>Bacteria</taxon>
        <taxon>Bacillati</taxon>
        <taxon>Bacillota</taxon>
        <taxon>Tissierellia</taxon>
        <taxon>Tissierellales</taxon>
        <taxon>Tepidimicrobiaceae</taxon>
        <taxon>Tepidimicrobium</taxon>
    </lineage>
</organism>
<dbReference type="InterPro" id="IPR038763">
    <property type="entry name" value="DHH_sf"/>
</dbReference>
<name>A0A1H2YB24_9FIRM</name>
<feature type="domain" description="DHHA1" evidence="2">
    <location>
        <begin position="237"/>
        <end position="319"/>
    </location>
</feature>
<dbReference type="PANTHER" id="PTHR47618:SF1">
    <property type="entry name" value="BIFUNCTIONAL OLIGORIBONUCLEASE AND PAP PHOSPHATASE NRNA"/>
    <property type="match status" value="1"/>
</dbReference>